<evidence type="ECO:0000256" key="3">
    <source>
        <dbReference type="ARBA" id="ARBA00023125"/>
    </source>
</evidence>
<protein>
    <submittedName>
        <fullName evidence="8">Response regulator transcription factor</fullName>
    </submittedName>
</protein>
<keyword evidence="1 5" id="KW-0597">Phosphoprotein</keyword>
<reference evidence="8" key="2">
    <citation type="submission" date="2021-09" db="EMBL/GenBank/DDBJ databases">
        <authorList>
            <person name="Gilroy R."/>
        </authorList>
    </citation>
    <scope>NUCLEOTIDE SEQUENCE</scope>
    <source>
        <strain evidence="8">ChiGjej5B5-22894</strain>
    </source>
</reference>
<dbReference type="SUPFAM" id="SSF52172">
    <property type="entry name" value="CheY-like"/>
    <property type="match status" value="1"/>
</dbReference>
<dbReference type="InterPro" id="IPR039420">
    <property type="entry name" value="WalR-like"/>
</dbReference>
<evidence type="ECO:0000256" key="4">
    <source>
        <dbReference type="ARBA" id="ARBA00023163"/>
    </source>
</evidence>
<dbReference type="Pfam" id="PF00072">
    <property type="entry name" value="Response_reg"/>
    <property type="match status" value="1"/>
</dbReference>
<evidence type="ECO:0000259" key="6">
    <source>
        <dbReference type="PROSITE" id="PS50043"/>
    </source>
</evidence>
<dbReference type="Gene3D" id="3.40.50.2300">
    <property type="match status" value="1"/>
</dbReference>
<feature type="domain" description="HTH luxR-type" evidence="6">
    <location>
        <begin position="151"/>
        <end position="222"/>
    </location>
</feature>
<dbReference type="EMBL" id="DYUE01000330">
    <property type="protein sequence ID" value="HJG92789.1"/>
    <property type="molecule type" value="Genomic_DNA"/>
</dbReference>
<evidence type="ECO:0000259" key="7">
    <source>
        <dbReference type="PROSITE" id="PS50110"/>
    </source>
</evidence>
<dbReference type="SMART" id="SM00448">
    <property type="entry name" value="REC"/>
    <property type="match status" value="1"/>
</dbReference>
<evidence type="ECO:0000256" key="1">
    <source>
        <dbReference type="ARBA" id="ARBA00022553"/>
    </source>
</evidence>
<keyword evidence="3" id="KW-0238">DNA-binding</keyword>
<accession>A0A921MY68</accession>
<dbReference type="Proteomes" id="UP000742460">
    <property type="component" value="Unassembled WGS sequence"/>
</dbReference>
<dbReference type="PANTHER" id="PTHR43214">
    <property type="entry name" value="TWO-COMPONENT RESPONSE REGULATOR"/>
    <property type="match status" value="1"/>
</dbReference>
<keyword evidence="2" id="KW-0805">Transcription regulation</keyword>
<comment type="caution">
    <text evidence="8">The sequence shown here is derived from an EMBL/GenBank/DDBJ whole genome shotgun (WGS) entry which is preliminary data.</text>
</comment>
<feature type="domain" description="Response regulatory" evidence="7">
    <location>
        <begin position="9"/>
        <end position="129"/>
    </location>
</feature>
<dbReference type="Pfam" id="PF00196">
    <property type="entry name" value="GerE"/>
    <property type="match status" value="1"/>
</dbReference>
<dbReference type="InterPro" id="IPR058245">
    <property type="entry name" value="NreC/VraR/RcsB-like_REC"/>
</dbReference>
<sequence>MTETGSPLSVVLADDAVLLREGVRSLLEDEGIEVLASVGDGEQLLEEVARHRPQLAIVDVRMPPTHTDEGLVAALRLKREHPQVGVLMLSQHVAREYASELLSAEAPGIGYLLKDRVTEIDGFLDAVHRVAGGGTVIDPAVVRSLLRTPEQQRVVSRLTPREVEVLEAMAEGLSNRGIAERLFLSLSTVEKAISAIFDKLELPGDEQTSRRVQAVLRYLDER</sequence>
<dbReference type="InterPro" id="IPR000792">
    <property type="entry name" value="Tscrpt_reg_LuxR_C"/>
</dbReference>
<dbReference type="GO" id="GO:0003677">
    <property type="term" value="F:DNA binding"/>
    <property type="evidence" value="ECO:0007669"/>
    <property type="project" value="UniProtKB-KW"/>
</dbReference>
<dbReference type="CDD" id="cd17535">
    <property type="entry name" value="REC_NarL-like"/>
    <property type="match status" value="1"/>
</dbReference>
<dbReference type="PROSITE" id="PS50043">
    <property type="entry name" value="HTH_LUXR_2"/>
    <property type="match status" value="1"/>
</dbReference>
<dbReference type="AlphaFoldDB" id="A0A921MY68"/>
<dbReference type="PROSITE" id="PS50110">
    <property type="entry name" value="RESPONSE_REGULATORY"/>
    <property type="match status" value="1"/>
</dbReference>
<dbReference type="InterPro" id="IPR011006">
    <property type="entry name" value="CheY-like_superfamily"/>
</dbReference>
<dbReference type="CDD" id="cd06170">
    <property type="entry name" value="LuxR_C_like"/>
    <property type="match status" value="1"/>
</dbReference>
<gene>
    <name evidence="8" type="ORF">K8V81_13810</name>
</gene>
<evidence type="ECO:0000313" key="9">
    <source>
        <dbReference type="Proteomes" id="UP000742460"/>
    </source>
</evidence>
<proteinExistence type="predicted"/>
<dbReference type="GO" id="GO:0000160">
    <property type="term" value="P:phosphorelay signal transduction system"/>
    <property type="evidence" value="ECO:0007669"/>
    <property type="project" value="InterPro"/>
</dbReference>
<dbReference type="InterPro" id="IPR001789">
    <property type="entry name" value="Sig_transdc_resp-reg_receiver"/>
</dbReference>
<dbReference type="RefSeq" id="WP_245810323.1">
    <property type="nucleotide sequence ID" value="NZ_FXXB01000008.1"/>
</dbReference>
<dbReference type="PRINTS" id="PR00038">
    <property type="entry name" value="HTHLUXR"/>
</dbReference>
<dbReference type="SMART" id="SM00421">
    <property type="entry name" value="HTH_LUXR"/>
    <property type="match status" value="1"/>
</dbReference>
<dbReference type="InterPro" id="IPR016032">
    <property type="entry name" value="Sig_transdc_resp-reg_C-effctor"/>
</dbReference>
<keyword evidence="4" id="KW-0804">Transcription</keyword>
<feature type="modified residue" description="4-aspartylphosphate" evidence="5">
    <location>
        <position position="59"/>
    </location>
</feature>
<dbReference type="PANTHER" id="PTHR43214:SF24">
    <property type="entry name" value="TRANSCRIPTIONAL REGULATORY PROTEIN NARL-RELATED"/>
    <property type="match status" value="1"/>
</dbReference>
<dbReference type="PROSITE" id="PS00622">
    <property type="entry name" value="HTH_LUXR_1"/>
    <property type="match status" value="1"/>
</dbReference>
<evidence type="ECO:0000256" key="5">
    <source>
        <dbReference type="PROSITE-ProRule" id="PRU00169"/>
    </source>
</evidence>
<organism evidence="8 9">
    <name type="scientific">Brachybacterium massiliense</name>
    <dbReference type="NCBI Taxonomy" id="1755098"/>
    <lineage>
        <taxon>Bacteria</taxon>
        <taxon>Bacillati</taxon>
        <taxon>Actinomycetota</taxon>
        <taxon>Actinomycetes</taxon>
        <taxon>Micrococcales</taxon>
        <taxon>Dermabacteraceae</taxon>
        <taxon>Brachybacterium</taxon>
    </lineage>
</organism>
<name>A0A921MY68_9MICO</name>
<evidence type="ECO:0000256" key="2">
    <source>
        <dbReference type="ARBA" id="ARBA00023015"/>
    </source>
</evidence>
<dbReference type="GO" id="GO:0006355">
    <property type="term" value="P:regulation of DNA-templated transcription"/>
    <property type="evidence" value="ECO:0007669"/>
    <property type="project" value="InterPro"/>
</dbReference>
<evidence type="ECO:0000313" key="8">
    <source>
        <dbReference type="EMBL" id="HJG92789.1"/>
    </source>
</evidence>
<dbReference type="SUPFAM" id="SSF46894">
    <property type="entry name" value="C-terminal effector domain of the bipartite response regulators"/>
    <property type="match status" value="1"/>
</dbReference>
<reference evidence="8" key="1">
    <citation type="journal article" date="2021" name="PeerJ">
        <title>Extensive microbial diversity within the chicken gut microbiome revealed by metagenomics and culture.</title>
        <authorList>
            <person name="Gilroy R."/>
            <person name="Ravi A."/>
            <person name="Getino M."/>
            <person name="Pursley I."/>
            <person name="Horton D.L."/>
            <person name="Alikhan N.F."/>
            <person name="Baker D."/>
            <person name="Gharbi K."/>
            <person name="Hall N."/>
            <person name="Watson M."/>
            <person name="Adriaenssens E.M."/>
            <person name="Foster-Nyarko E."/>
            <person name="Jarju S."/>
            <person name="Secka A."/>
            <person name="Antonio M."/>
            <person name="Oren A."/>
            <person name="Chaudhuri R.R."/>
            <person name="La Ragione R."/>
            <person name="Hildebrand F."/>
            <person name="Pallen M.J."/>
        </authorList>
    </citation>
    <scope>NUCLEOTIDE SEQUENCE</scope>
    <source>
        <strain evidence="8">ChiGjej5B5-22894</strain>
    </source>
</reference>